<gene>
    <name evidence="1" type="ORF">CEXT_516871</name>
</gene>
<organism evidence="1 2">
    <name type="scientific">Caerostris extrusa</name>
    <name type="common">Bark spider</name>
    <name type="synonym">Caerostris bankana</name>
    <dbReference type="NCBI Taxonomy" id="172846"/>
    <lineage>
        <taxon>Eukaryota</taxon>
        <taxon>Metazoa</taxon>
        <taxon>Ecdysozoa</taxon>
        <taxon>Arthropoda</taxon>
        <taxon>Chelicerata</taxon>
        <taxon>Arachnida</taxon>
        <taxon>Araneae</taxon>
        <taxon>Araneomorphae</taxon>
        <taxon>Entelegynae</taxon>
        <taxon>Araneoidea</taxon>
        <taxon>Araneidae</taxon>
        <taxon>Caerostris</taxon>
    </lineage>
</organism>
<comment type="caution">
    <text evidence="1">The sequence shown here is derived from an EMBL/GenBank/DDBJ whole genome shotgun (WGS) entry which is preliminary data.</text>
</comment>
<sequence length="101" mass="11637">MQTVFLEAPRLNFRGRRKAMAFPLVLASRVEFLPVPVYFEASSSGAWAAGRAFLLYPAEFLTVFPICRCVRHFHDNVRWAMESLSGWSPLIHPRHRTECTL</sequence>
<proteinExistence type="predicted"/>
<reference evidence="1 2" key="1">
    <citation type="submission" date="2021-06" db="EMBL/GenBank/DDBJ databases">
        <title>Caerostris extrusa draft genome.</title>
        <authorList>
            <person name="Kono N."/>
            <person name="Arakawa K."/>
        </authorList>
    </citation>
    <scope>NUCLEOTIDE SEQUENCE [LARGE SCALE GENOMIC DNA]</scope>
</reference>
<name>A0AAV4MQD6_CAEEX</name>
<evidence type="ECO:0000313" key="1">
    <source>
        <dbReference type="EMBL" id="GIX74641.1"/>
    </source>
</evidence>
<protein>
    <submittedName>
        <fullName evidence="1">Uncharacterized protein</fullName>
    </submittedName>
</protein>
<keyword evidence="2" id="KW-1185">Reference proteome</keyword>
<dbReference type="AlphaFoldDB" id="A0AAV4MQD6"/>
<dbReference type="EMBL" id="BPLR01002518">
    <property type="protein sequence ID" value="GIX74641.1"/>
    <property type="molecule type" value="Genomic_DNA"/>
</dbReference>
<dbReference type="Proteomes" id="UP001054945">
    <property type="component" value="Unassembled WGS sequence"/>
</dbReference>
<accession>A0AAV4MQD6</accession>
<evidence type="ECO:0000313" key="2">
    <source>
        <dbReference type="Proteomes" id="UP001054945"/>
    </source>
</evidence>